<sequence>MTNSPPDRIPFVFLDVFASTPLTGNPVAVVPDADDLTEPTMRAIAREFNQSETTFILRPTLAGATWRLRSFTPIGEEVLGAGHNALGAWLWLADAGRLPADRPSFTQQIGDALLPVDVTGPPRATLVTMRQSTPEFGATVGDAADRAELAAALGLTDADLDTATVPQVVSTGAGHLLVPVTGRDAVDRARPDGPRLAAAVARAGGEGCYVYSRDPVDPTDAVAYARFFNPGMGISEDPATGTAAGPLLARLVADGAVTEGTAVIEQGYRLGRPSRIRVDVTGDRVEISGTGLVVAEGVLRTAPPPGAAE</sequence>
<proteinExistence type="predicted"/>
<dbReference type="Proteomes" id="UP000680866">
    <property type="component" value="Chromosome"/>
</dbReference>
<protein>
    <submittedName>
        <fullName evidence="2">Epimerase</fullName>
    </submittedName>
</protein>
<evidence type="ECO:0000313" key="3">
    <source>
        <dbReference type="Proteomes" id="UP000680866"/>
    </source>
</evidence>
<accession>A0A810N9A3</accession>
<dbReference type="AlphaFoldDB" id="A0A810N9A3"/>
<gene>
    <name evidence="2" type="primary">phzF</name>
    <name evidence="2" type="ORF">Prubr_54090</name>
</gene>
<feature type="active site" evidence="1">
    <location>
        <position position="52"/>
    </location>
</feature>
<name>A0A810N9A3_9ACTN</name>
<dbReference type="PIRSF" id="PIRSF016184">
    <property type="entry name" value="PhzC_PhzF"/>
    <property type="match status" value="1"/>
</dbReference>
<dbReference type="Pfam" id="PF02567">
    <property type="entry name" value="PhzC-PhzF"/>
    <property type="match status" value="1"/>
</dbReference>
<dbReference type="NCBIfam" id="TIGR00654">
    <property type="entry name" value="PhzF_family"/>
    <property type="match status" value="1"/>
</dbReference>
<dbReference type="KEGG" id="pry:Prubr_54090"/>
<reference evidence="2" key="1">
    <citation type="submission" date="2020-08" db="EMBL/GenBank/DDBJ databases">
        <title>Whole genome shotgun sequence of Polymorphospora rubra NBRC 101157.</title>
        <authorList>
            <person name="Komaki H."/>
            <person name="Tamura T."/>
        </authorList>
    </citation>
    <scope>NUCLEOTIDE SEQUENCE</scope>
    <source>
        <strain evidence="2">NBRC 101157</strain>
    </source>
</reference>
<organism evidence="2 3">
    <name type="scientific">Polymorphospora rubra</name>
    <dbReference type="NCBI Taxonomy" id="338584"/>
    <lineage>
        <taxon>Bacteria</taxon>
        <taxon>Bacillati</taxon>
        <taxon>Actinomycetota</taxon>
        <taxon>Actinomycetes</taxon>
        <taxon>Micromonosporales</taxon>
        <taxon>Micromonosporaceae</taxon>
        <taxon>Polymorphospora</taxon>
    </lineage>
</organism>
<dbReference type="GO" id="GO:0005737">
    <property type="term" value="C:cytoplasm"/>
    <property type="evidence" value="ECO:0007669"/>
    <property type="project" value="TreeGrafter"/>
</dbReference>
<dbReference type="PANTHER" id="PTHR13774">
    <property type="entry name" value="PHENAZINE BIOSYNTHESIS PROTEIN"/>
    <property type="match status" value="1"/>
</dbReference>
<evidence type="ECO:0000313" key="2">
    <source>
        <dbReference type="EMBL" id="BCJ68388.1"/>
    </source>
</evidence>
<dbReference type="PANTHER" id="PTHR13774:SF32">
    <property type="entry name" value="ANTISENSE-ENHANCING SEQUENCE 1"/>
    <property type="match status" value="1"/>
</dbReference>
<keyword evidence="3" id="KW-1185">Reference proteome</keyword>
<evidence type="ECO:0000256" key="1">
    <source>
        <dbReference type="PIRSR" id="PIRSR016184-1"/>
    </source>
</evidence>
<dbReference type="GO" id="GO:0016853">
    <property type="term" value="F:isomerase activity"/>
    <property type="evidence" value="ECO:0007669"/>
    <property type="project" value="TreeGrafter"/>
</dbReference>
<dbReference type="SUPFAM" id="SSF54506">
    <property type="entry name" value="Diaminopimelate epimerase-like"/>
    <property type="match status" value="1"/>
</dbReference>
<dbReference type="RefSeq" id="WP_212817639.1">
    <property type="nucleotide sequence ID" value="NZ_AP023359.1"/>
</dbReference>
<dbReference type="EMBL" id="AP023359">
    <property type="protein sequence ID" value="BCJ68388.1"/>
    <property type="molecule type" value="Genomic_DNA"/>
</dbReference>
<dbReference type="Gene3D" id="3.10.310.10">
    <property type="entry name" value="Diaminopimelate Epimerase, Chain A, domain 1"/>
    <property type="match status" value="2"/>
</dbReference>
<dbReference type="InterPro" id="IPR003719">
    <property type="entry name" value="Phenazine_PhzF-like"/>
</dbReference>